<accession>A0A1I1APR5</accession>
<proteinExistence type="predicted"/>
<dbReference type="EMBL" id="FOJY01000037">
    <property type="protein sequence ID" value="SFB40039.1"/>
    <property type="molecule type" value="Genomic_DNA"/>
</dbReference>
<evidence type="ECO:0000313" key="1">
    <source>
        <dbReference type="EMBL" id="SFB40039.1"/>
    </source>
</evidence>
<sequence>MAANIFENILSYLGDRLADLEYNLRELIHRGNDELELQPIPVYPEPESTLNDDEN</sequence>
<gene>
    <name evidence="1" type="ORF">SAMN05216249_1373</name>
</gene>
<dbReference type="AlphaFoldDB" id="A0A1I1APR5"/>
<protein>
    <submittedName>
        <fullName evidence="1">Uncharacterized protein</fullName>
    </submittedName>
</protein>
<name>A0A1I1APR5_9FIRM</name>
<reference evidence="1 2" key="1">
    <citation type="submission" date="2016-10" db="EMBL/GenBank/DDBJ databases">
        <authorList>
            <person name="de Groot N.N."/>
        </authorList>
    </citation>
    <scope>NUCLEOTIDE SEQUENCE [LARGE SCALE GENOMIC DNA]</scope>
    <source>
        <strain evidence="1 2">DSM 5522</strain>
    </source>
</reference>
<evidence type="ECO:0000313" key="2">
    <source>
        <dbReference type="Proteomes" id="UP000198838"/>
    </source>
</evidence>
<dbReference type="RefSeq" id="WP_177205734.1">
    <property type="nucleotide sequence ID" value="NZ_FOJY01000037.1"/>
</dbReference>
<organism evidence="1 2">
    <name type="scientific">Acetitomaculum ruminis DSM 5522</name>
    <dbReference type="NCBI Taxonomy" id="1120918"/>
    <lineage>
        <taxon>Bacteria</taxon>
        <taxon>Bacillati</taxon>
        <taxon>Bacillota</taxon>
        <taxon>Clostridia</taxon>
        <taxon>Lachnospirales</taxon>
        <taxon>Lachnospiraceae</taxon>
        <taxon>Acetitomaculum</taxon>
    </lineage>
</organism>
<dbReference type="Proteomes" id="UP000198838">
    <property type="component" value="Unassembled WGS sequence"/>
</dbReference>
<keyword evidence="2" id="KW-1185">Reference proteome</keyword>